<dbReference type="CDD" id="cd00102">
    <property type="entry name" value="IPT"/>
    <property type="match status" value="1"/>
</dbReference>
<feature type="domain" description="IPT/TIG" evidence="3">
    <location>
        <begin position="489"/>
        <end position="572"/>
    </location>
</feature>
<feature type="domain" description="IPT/TIG" evidence="3">
    <location>
        <begin position="751"/>
        <end position="832"/>
    </location>
</feature>
<dbReference type="Gene3D" id="2.60.40.10">
    <property type="entry name" value="Immunoglobulins"/>
    <property type="match status" value="4"/>
</dbReference>
<name>A0ABU2BZ60_9ACTN</name>
<dbReference type="InterPro" id="IPR002909">
    <property type="entry name" value="IPT_dom"/>
</dbReference>
<feature type="domain" description="IPT/TIG" evidence="3">
    <location>
        <begin position="660"/>
        <end position="745"/>
    </location>
</feature>
<evidence type="ECO:0000256" key="2">
    <source>
        <dbReference type="SAM" id="SignalP"/>
    </source>
</evidence>
<dbReference type="InterPro" id="IPR014756">
    <property type="entry name" value="Ig_E-set"/>
</dbReference>
<feature type="chain" id="PRO_5047060881" description="IPT/TIG domain-containing protein" evidence="2">
    <location>
        <begin position="27"/>
        <end position="930"/>
    </location>
</feature>
<organism evidence="4 5">
    <name type="scientific">Nocardioides marmoribigeumensis</name>
    <dbReference type="NCBI Taxonomy" id="433649"/>
    <lineage>
        <taxon>Bacteria</taxon>
        <taxon>Bacillati</taxon>
        <taxon>Actinomycetota</taxon>
        <taxon>Actinomycetes</taxon>
        <taxon>Propionibacteriales</taxon>
        <taxon>Nocardioidaceae</taxon>
        <taxon>Nocardioides</taxon>
    </lineage>
</organism>
<proteinExistence type="predicted"/>
<accession>A0ABU2BZ60</accession>
<evidence type="ECO:0000256" key="1">
    <source>
        <dbReference type="ARBA" id="ARBA00022729"/>
    </source>
</evidence>
<evidence type="ECO:0000313" key="5">
    <source>
        <dbReference type="Proteomes" id="UP001183648"/>
    </source>
</evidence>
<dbReference type="Proteomes" id="UP001183648">
    <property type="component" value="Unassembled WGS sequence"/>
</dbReference>
<dbReference type="InterPro" id="IPR052387">
    <property type="entry name" value="Fibrocystin"/>
</dbReference>
<dbReference type="InterPro" id="IPR047900">
    <property type="entry name" value="Choice_anch_G"/>
</dbReference>
<evidence type="ECO:0000259" key="3">
    <source>
        <dbReference type="SMART" id="SM00429"/>
    </source>
</evidence>
<sequence length="930" mass="91291">MFRASARALVAPVLATALGTAGLVLAPPVDAIPVVAQSEGRFVSGTAGATDLTTLPDASSALAIVPGTPGPVVVPVGAGSLDAAPGLAGVVRYGAANQVAGASASGSSWSASGAVTDAGDMDLGGQHPASVSLDLAPFLADVPAVGSALSGLQVSLAGVAAKATQAAGTDGAQSGDYAIKGGRLVLTSPTLADLPGTVSAAVAPVQAAVDGLAGPTGGLATALYGIPVVSDVLGALTGAPTTVSTVTADLDAVVTPLLGARTSTDGLVTFDPATGKVTVDLGALTGGADGLNGLPVDTEVITPSVLAAVTSRLSTLVQDLVADVQSAVESAVAGAQVSLTSTQGVVTGLLATGMALTTTGTLGQVLDGTATTTQVLTLLGVTQTLSKATLLTALAGPVTSALTDGALPALVTDLLDGVLTPLTDLVLPGLDALPDLLSLVVNHQETASGAFTQSAAVATVLPSAPTSPGKASFANARTGRNNGPAPDAAPVLDTIDPSSGPTAGGQSVSLTGSGFEAGMAVRIGDNDVTGSSVEVTSPNALTFTTPAHAAGDVSVTVVASHGTSNALSYRYVPPPTLTTVAPIAGPANGGAKVHLLGGGFVPGGTSVVLGGLTVGPSAVHVVTPQRLWLRSPRHGAGIVAATVSTIGGTSGTKPYVFLPKPTLTRIKTSGGGSTAGGTVVILRGSGYRAGATHVLVGSQVVPATSVDVRSSTELRFTTPAHPRGGAQLRVVNPAGMSGYKTFTYTRGSAVRPRLTRLNRSAVSTTGGQLLVLSGSGFVPGSTSVRYGGTTVGPAYVRVLSPSRLSVLTAAAGAGAAKVSVVTRGGRSGARQVSVRAPRPRAALRPTFGGPTQSPDLAPLFTGRGRPGATVTVYADGLAWCSTTVGADRRWQCVGSRPLLRGVHRVAARQVRDGWSPSQLTGWLKVTVGPA</sequence>
<reference evidence="4 5" key="1">
    <citation type="submission" date="2023-07" db="EMBL/GenBank/DDBJ databases">
        <title>Sequencing the genomes of 1000 actinobacteria strains.</title>
        <authorList>
            <person name="Klenk H.-P."/>
        </authorList>
    </citation>
    <scope>NUCLEOTIDE SEQUENCE [LARGE SCALE GENOMIC DNA]</scope>
    <source>
        <strain evidence="4 5">DSM 19426</strain>
    </source>
</reference>
<keyword evidence="1 2" id="KW-0732">Signal</keyword>
<feature type="domain" description="IPT/TIG" evidence="3">
    <location>
        <begin position="574"/>
        <end position="658"/>
    </location>
</feature>
<comment type="caution">
    <text evidence="4">The sequence shown here is derived from an EMBL/GenBank/DDBJ whole genome shotgun (WGS) entry which is preliminary data.</text>
</comment>
<protein>
    <recommendedName>
        <fullName evidence="3">IPT/TIG domain-containing protein</fullName>
    </recommendedName>
</protein>
<dbReference type="SMART" id="SM00429">
    <property type="entry name" value="IPT"/>
    <property type="match status" value="4"/>
</dbReference>
<dbReference type="SUPFAM" id="SSF81296">
    <property type="entry name" value="E set domains"/>
    <property type="match status" value="4"/>
</dbReference>
<dbReference type="RefSeq" id="WP_310304373.1">
    <property type="nucleotide sequence ID" value="NZ_BAAAPS010000005.1"/>
</dbReference>
<dbReference type="EMBL" id="JAVDYG010000001">
    <property type="protein sequence ID" value="MDR7363695.1"/>
    <property type="molecule type" value="Genomic_DNA"/>
</dbReference>
<dbReference type="PANTHER" id="PTHR46769:SF2">
    <property type="entry name" value="FIBROCYSTIN-L ISOFORM 2 PRECURSOR-RELATED"/>
    <property type="match status" value="1"/>
</dbReference>
<dbReference type="Pfam" id="PF01833">
    <property type="entry name" value="TIG"/>
    <property type="match status" value="3"/>
</dbReference>
<dbReference type="InterPro" id="IPR013783">
    <property type="entry name" value="Ig-like_fold"/>
</dbReference>
<dbReference type="PANTHER" id="PTHR46769">
    <property type="entry name" value="POLYCYSTIC KIDNEY AND HEPATIC DISEASE 1 (AUTOSOMAL RECESSIVE)-LIKE 1"/>
    <property type="match status" value="1"/>
</dbReference>
<dbReference type="NCBIfam" id="NF033766">
    <property type="entry name" value="choice_anch_G"/>
    <property type="match status" value="1"/>
</dbReference>
<keyword evidence="5" id="KW-1185">Reference proteome</keyword>
<feature type="signal peptide" evidence="2">
    <location>
        <begin position="1"/>
        <end position="26"/>
    </location>
</feature>
<gene>
    <name evidence="4" type="ORF">J2S63_003248</name>
</gene>
<evidence type="ECO:0000313" key="4">
    <source>
        <dbReference type="EMBL" id="MDR7363695.1"/>
    </source>
</evidence>